<evidence type="ECO:0000313" key="5">
    <source>
        <dbReference type="Proteomes" id="UP000183400"/>
    </source>
</evidence>
<dbReference type="InterPro" id="IPR008207">
    <property type="entry name" value="Sig_transdc_His_kin_Hpt_dom"/>
</dbReference>
<dbReference type="GO" id="GO:0004672">
    <property type="term" value="F:protein kinase activity"/>
    <property type="evidence" value="ECO:0007669"/>
    <property type="project" value="UniProtKB-ARBA"/>
</dbReference>
<keyword evidence="1" id="KW-0902">Two-component regulatory system</keyword>
<organism evidence="4 5">
    <name type="scientific">Ruegeria halocynthiae</name>
    <dbReference type="NCBI Taxonomy" id="985054"/>
    <lineage>
        <taxon>Bacteria</taxon>
        <taxon>Pseudomonadati</taxon>
        <taxon>Pseudomonadota</taxon>
        <taxon>Alphaproteobacteria</taxon>
        <taxon>Rhodobacterales</taxon>
        <taxon>Roseobacteraceae</taxon>
        <taxon>Ruegeria</taxon>
    </lineage>
</organism>
<dbReference type="Proteomes" id="UP000183400">
    <property type="component" value="Unassembled WGS sequence"/>
</dbReference>
<proteinExistence type="predicted"/>
<dbReference type="PROSITE" id="PS50894">
    <property type="entry name" value="HPT"/>
    <property type="match status" value="1"/>
</dbReference>
<protein>
    <submittedName>
        <fullName evidence="4">Hpt domain-containing protein</fullName>
    </submittedName>
</protein>
<feature type="modified residue" description="Phosphohistidine" evidence="2">
    <location>
        <position position="51"/>
    </location>
</feature>
<keyword evidence="5" id="KW-1185">Reference proteome</keyword>
<dbReference type="Pfam" id="PF01627">
    <property type="entry name" value="Hpt"/>
    <property type="match status" value="1"/>
</dbReference>
<dbReference type="STRING" id="985054.SAMN05444358_105117"/>
<dbReference type="RefSeq" id="WP_074737500.1">
    <property type="nucleotide sequence ID" value="NZ_FNNP01000005.1"/>
</dbReference>
<dbReference type="GO" id="GO:0000160">
    <property type="term" value="P:phosphorelay signal transduction system"/>
    <property type="evidence" value="ECO:0007669"/>
    <property type="project" value="UniProtKB-KW"/>
</dbReference>
<dbReference type="Gene3D" id="1.20.120.160">
    <property type="entry name" value="HPT domain"/>
    <property type="match status" value="1"/>
</dbReference>
<keyword evidence="2" id="KW-0597">Phosphoprotein</keyword>
<evidence type="ECO:0000259" key="3">
    <source>
        <dbReference type="PROSITE" id="PS50894"/>
    </source>
</evidence>
<evidence type="ECO:0000256" key="2">
    <source>
        <dbReference type="PROSITE-ProRule" id="PRU00110"/>
    </source>
</evidence>
<dbReference type="OrthoDB" id="7867809at2"/>
<reference evidence="5" key="1">
    <citation type="submission" date="2016-10" db="EMBL/GenBank/DDBJ databases">
        <authorList>
            <person name="Varghese N."/>
            <person name="Submissions S."/>
        </authorList>
    </citation>
    <scope>NUCLEOTIDE SEQUENCE [LARGE SCALE GENOMIC DNA]</scope>
    <source>
        <strain evidence="5">DSM 27839</strain>
    </source>
</reference>
<dbReference type="EMBL" id="FNNP01000005">
    <property type="protein sequence ID" value="SDX38992.1"/>
    <property type="molecule type" value="Genomic_DNA"/>
</dbReference>
<dbReference type="InterPro" id="IPR036641">
    <property type="entry name" value="HPT_dom_sf"/>
</dbReference>
<name>A0A1H3BAL8_9RHOB</name>
<evidence type="ECO:0000313" key="4">
    <source>
        <dbReference type="EMBL" id="SDX38992.1"/>
    </source>
</evidence>
<evidence type="ECO:0000256" key="1">
    <source>
        <dbReference type="ARBA" id="ARBA00023012"/>
    </source>
</evidence>
<dbReference type="AlphaFoldDB" id="A0A1H3BAL8"/>
<dbReference type="SUPFAM" id="SSF47226">
    <property type="entry name" value="Histidine-containing phosphotransfer domain, HPT domain"/>
    <property type="match status" value="1"/>
</dbReference>
<sequence length="109" mass="12244">MIQWTRVRQLRDEVGADEFDEVVDIFLEEVQEVITRLRNDTALTEIEQNLHFLKGSALSLGFDSFSKLCQDGERRAASGESGAVDLDSIFSAYDESKALFQAGLAENLR</sequence>
<feature type="domain" description="HPt" evidence="3">
    <location>
        <begin position="11"/>
        <end position="103"/>
    </location>
</feature>
<gene>
    <name evidence="4" type="ORF">SAMN05444358_105117</name>
</gene>
<accession>A0A1H3BAL8</accession>